<protein>
    <submittedName>
        <fullName evidence="2">Methyltransferase domain-containing protein</fullName>
    </submittedName>
</protein>
<keyword evidence="3" id="KW-1185">Reference proteome</keyword>
<dbReference type="GO" id="GO:0008168">
    <property type="term" value="F:methyltransferase activity"/>
    <property type="evidence" value="ECO:0007669"/>
    <property type="project" value="UniProtKB-KW"/>
</dbReference>
<sequence length="203" mass="22760">MKPDKKRQSQQAFDQQAATYDTDIQGSHARTLYPYMLQEITHAWGDRVLDLGCGTGALTAQVLEQDPRRQVTGLDLSEQMLAQARARLGDRVKLIQGDSECLPFPDGSFDVVYCCDSFHHYPDPAAVLAEVGRVLVPGGVFLLGDIWLPLPGRLLMNPFLRWSQEGDVKIYARREITSLLGQAFRQVTWRRTGGRAFVARGVR</sequence>
<reference evidence="2 3" key="1">
    <citation type="journal article" date="2021" name="Sci. Rep.">
        <title>The distribution of antibiotic resistance genes in chicken gut microbiota commensals.</title>
        <authorList>
            <person name="Juricova H."/>
            <person name="Matiasovicova J."/>
            <person name="Kubasova T."/>
            <person name="Cejkova D."/>
            <person name="Rychlik I."/>
        </authorList>
    </citation>
    <scope>NUCLEOTIDE SEQUENCE [LARGE SCALE GENOMIC DNA]</scope>
    <source>
        <strain evidence="2 3">An411</strain>
    </source>
</reference>
<feature type="domain" description="Methyltransferase type 11" evidence="1">
    <location>
        <begin position="49"/>
        <end position="142"/>
    </location>
</feature>
<dbReference type="InterPro" id="IPR029063">
    <property type="entry name" value="SAM-dependent_MTases_sf"/>
</dbReference>
<dbReference type="Pfam" id="PF08241">
    <property type="entry name" value="Methyltransf_11"/>
    <property type="match status" value="1"/>
</dbReference>
<dbReference type="SUPFAM" id="SSF53335">
    <property type="entry name" value="S-adenosyl-L-methionine-dependent methyltransferases"/>
    <property type="match status" value="1"/>
</dbReference>
<name>A0ABS2FUL1_9FIRM</name>
<evidence type="ECO:0000313" key="2">
    <source>
        <dbReference type="EMBL" id="MBM6850761.1"/>
    </source>
</evidence>
<dbReference type="PANTHER" id="PTHR42912">
    <property type="entry name" value="METHYLTRANSFERASE"/>
    <property type="match status" value="1"/>
</dbReference>
<evidence type="ECO:0000259" key="1">
    <source>
        <dbReference type="Pfam" id="PF08241"/>
    </source>
</evidence>
<dbReference type="CDD" id="cd02440">
    <property type="entry name" value="AdoMet_MTases"/>
    <property type="match status" value="1"/>
</dbReference>
<dbReference type="PANTHER" id="PTHR42912:SF93">
    <property type="entry name" value="N6-ADENOSINE-METHYLTRANSFERASE TMT1A"/>
    <property type="match status" value="1"/>
</dbReference>
<dbReference type="InterPro" id="IPR050508">
    <property type="entry name" value="Methyltransf_Superfamily"/>
</dbReference>
<evidence type="ECO:0000313" key="3">
    <source>
        <dbReference type="Proteomes" id="UP000719500"/>
    </source>
</evidence>
<dbReference type="InterPro" id="IPR013216">
    <property type="entry name" value="Methyltransf_11"/>
</dbReference>
<gene>
    <name evidence="2" type="ORF">H9X91_04825</name>
</gene>
<dbReference type="GO" id="GO:0032259">
    <property type="term" value="P:methylation"/>
    <property type="evidence" value="ECO:0007669"/>
    <property type="project" value="UniProtKB-KW"/>
</dbReference>
<comment type="caution">
    <text evidence="2">The sequence shown here is derived from an EMBL/GenBank/DDBJ whole genome shotgun (WGS) entry which is preliminary data.</text>
</comment>
<dbReference type="RefSeq" id="WP_204803084.1">
    <property type="nucleotide sequence ID" value="NZ_JACSNX010000004.1"/>
</dbReference>
<keyword evidence="2" id="KW-0808">Transferase</keyword>
<accession>A0ABS2FUL1</accession>
<keyword evidence="2" id="KW-0489">Methyltransferase</keyword>
<dbReference type="EMBL" id="JACSNX010000004">
    <property type="protein sequence ID" value="MBM6850761.1"/>
    <property type="molecule type" value="Genomic_DNA"/>
</dbReference>
<dbReference type="Gene3D" id="3.40.50.150">
    <property type="entry name" value="Vaccinia Virus protein VP39"/>
    <property type="match status" value="1"/>
</dbReference>
<organism evidence="2 3">
    <name type="scientific">Oscillibacter valericigenes</name>
    <dbReference type="NCBI Taxonomy" id="351091"/>
    <lineage>
        <taxon>Bacteria</taxon>
        <taxon>Bacillati</taxon>
        <taxon>Bacillota</taxon>
        <taxon>Clostridia</taxon>
        <taxon>Eubacteriales</taxon>
        <taxon>Oscillospiraceae</taxon>
        <taxon>Oscillibacter</taxon>
    </lineage>
</organism>
<dbReference type="Proteomes" id="UP000719500">
    <property type="component" value="Unassembled WGS sequence"/>
</dbReference>
<proteinExistence type="predicted"/>